<feature type="domain" description="C2H2-type" evidence="9">
    <location>
        <begin position="33"/>
        <end position="59"/>
    </location>
</feature>
<evidence type="ECO:0000313" key="11">
    <source>
        <dbReference type="Proteomes" id="UP000319257"/>
    </source>
</evidence>
<keyword evidence="3" id="KW-0677">Repeat</keyword>
<dbReference type="InterPro" id="IPR007219">
    <property type="entry name" value="XnlR_reg_dom"/>
</dbReference>
<dbReference type="GO" id="GO:0000978">
    <property type="term" value="F:RNA polymerase II cis-regulatory region sequence-specific DNA binding"/>
    <property type="evidence" value="ECO:0007669"/>
    <property type="project" value="InterPro"/>
</dbReference>
<evidence type="ECO:0000256" key="1">
    <source>
        <dbReference type="ARBA" id="ARBA00004123"/>
    </source>
</evidence>
<dbReference type="PANTHER" id="PTHR40626:SF10">
    <property type="entry name" value="C2H2-TYPE DOMAIN-CONTAINING PROTEIN"/>
    <property type="match status" value="1"/>
</dbReference>
<feature type="region of interest" description="Disordered" evidence="8">
    <location>
        <begin position="54"/>
        <end position="79"/>
    </location>
</feature>
<dbReference type="RefSeq" id="XP_030997943.1">
    <property type="nucleotide sequence ID" value="XM_031135270.1"/>
</dbReference>
<reference evidence="10 11" key="1">
    <citation type="submission" date="2019-06" db="EMBL/GenBank/DDBJ databases">
        <title>Draft genome sequence of the filamentous fungus Phialemoniopsis curvata isolated from diesel fuel.</title>
        <authorList>
            <person name="Varaljay V.A."/>
            <person name="Lyon W.J."/>
            <person name="Crouch A.L."/>
            <person name="Drake C.E."/>
            <person name="Hollomon J.M."/>
            <person name="Nadeau L.J."/>
            <person name="Nunn H.S."/>
            <person name="Stevenson B.S."/>
            <person name="Bojanowski C.L."/>
            <person name="Crookes-Goodson W.J."/>
        </authorList>
    </citation>
    <scope>NUCLEOTIDE SEQUENCE [LARGE SCALE GENOMIC DNA]</scope>
    <source>
        <strain evidence="10 11">D216</strain>
    </source>
</reference>
<dbReference type="PANTHER" id="PTHR40626">
    <property type="entry name" value="MIP31509P"/>
    <property type="match status" value="1"/>
</dbReference>
<evidence type="ECO:0000256" key="8">
    <source>
        <dbReference type="SAM" id="MobiDB-lite"/>
    </source>
</evidence>
<dbReference type="InParanoid" id="A0A507B1S7"/>
<dbReference type="InterPro" id="IPR051059">
    <property type="entry name" value="VerF-like"/>
</dbReference>
<dbReference type="GO" id="GO:0006351">
    <property type="term" value="P:DNA-templated transcription"/>
    <property type="evidence" value="ECO:0007669"/>
    <property type="project" value="InterPro"/>
</dbReference>
<dbReference type="EMBL" id="SKBQ01000191">
    <property type="protein sequence ID" value="TPX16232.1"/>
    <property type="molecule type" value="Genomic_DNA"/>
</dbReference>
<evidence type="ECO:0000259" key="9">
    <source>
        <dbReference type="PROSITE" id="PS50157"/>
    </source>
</evidence>
<dbReference type="GeneID" id="41979877"/>
<feature type="region of interest" description="Disordered" evidence="8">
    <location>
        <begin position="144"/>
        <end position="164"/>
    </location>
</feature>
<dbReference type="GO" id="GO:0005634">
    <property type="term" value="C:nucleus"/>
    <property type="evidence" value="ECO:0007669"/>
    <property type="project" value="UniProtKB-SubCell"/>
</dbReference>
<dbReference type="CDD" id="cd12148">
    <property type="entry name" value="fungal_TF_MHR"/>
    <property type="match status" value="1"/>
</dbReference>
<dbReference type="GO" id="GO:0008270">
    <property type="term" value="F:zinc ion binding"/>
    <property type="evidence" value="ECO:0007669"/>
    <property type="project" value="UniProtKB-KW"/>
</dbReference>
<dbReference type="InterPro" id="IPR013087">
    <property type="entry name" value="Znf_C2H2_type"/>
</dbReference>
<feature type="compositionally biased region" description="Polar residues" evidence="8">
    <location>
        <begin position="63"/>
        <end position="75"/>
    </location>
</feature>
<comment type="caution">
    <text evidence="10">The sequence shown here is derived from an EMBL/GenBank/DDBJ whole genome shotgun (WGS) entry which is preliminary data.</text>
</comment>
<dbReference type="STRING" id="1093900.A0A507B1S7"/>
<dbReference type="Pfam" id="PF04082">
    <property type="entry name" value="Fungal_trans"/>
    <property type="match status" value="1"/>
</dbReference>
<keyword evidence="11" id="KW-1185">Reference proteome</keyword>
<evidence type="ECO:0000256" key="7">
    <source>
        <dbReference type="PROSITE-ProRule" id="PRU00042"/>
    </source>
</evidence>
<accession>A0A507B1S7</accession>
<dbReference type="Gene3D" id="3.30.160.60">
    <property type="entry name" value="Classic Zinc Finger"/>
    <property type="match status" value="1"/>
</dbReference>
<keyword evidence="5" id="KW-0862">Zinc</keyword>
<evidence type="ECO:0000256" key="2">
    <source>
        <dbReference type="ARBA" id="ARBA00022723"/>
    </source>
</evidence>
<evidence type="ECO:0000256" key="5">
    <source>
        <dbReference type="ARBA" id="ARBA00022833"/>
    </source>
</evidence>
<evidence type="ECO:0000256" key="3">
    <source>
        <dbReference type="ARBA" id="ARBA00022737"/>
    </source>
</evidence>
<protein>
    <recommendedName>
        <fullName evidence="9">C2H2-type domain-containing protein</fullName>
    </recommendedName>
</protein>
<organism evidence="10 11">
    <name type="scientific">Thyridium curvatum</name>
    <dbReference type="NCBI Taxonomy" id="1093900"/>
    <lineage>
        <taxon>Eukaryota</taxon>
        <taxon>Fungi</taxon>
        <taxon>Dikarya</taxon>
        <taxon>Ascomycota</taxon>
        <taxon>Pezizomycotina</taxon>
        <taxon>Sordariomycetes</taxon>
        <taxon>Sordariomycetidae</taxon>
        <taxon>Thyridiales</taxon>
        <taxon>Thyridiaceae</taxon>
        <taxon>Thyridium</taxon>
    </lineage>
</organism>
<keyword evidence="6" id="KW-0539">Nucleus</keyword>
<dbReference type="GO" id="GO:0000981">
    <property type="term" value="F:DNA-binding transcription factor activity, RNA polymerase II-specific"/>
    <property type="evidence" value="ECO:0007669"/>
    <property type="project" value="InterPro"/>
</dbReference>
<evidence type="ECO:0000256" key="6">
    <source>
        <dbReference type="ARBA" id="ARBA00023242"/>
    </source>
</evidence>
<proteinExistence type="predicted"/>
<gene>
    <name evidence="10" type="ORF">E0L32_012430</name>
</gene>
<sequence length="684" mass="76250">MSALVRYSHPFFGHYDPVSIFANGYPDTRDKPFACDCGQSFTRQDLLARHVKLSHASRPVPQQGDSQRLSTPSTGTDGGIVGMANTDMDLFWDPGEFMVQDTLETMLLDPNFSSFVNPAPRLGSSSQTESFTKFSSRLPALGETGDIGQEEGIHDGQPTAVDGTSRESWYISEPAYRKICDEVQSISHLLTPSLTIPSRDTLMRYLEIYLVCASKFLPFIHPRTFSADHRQVELTLAATATGSLYRFDRIKSYELYFMSKELLMERIRRRYSQHAASLLGQGAPPTGSGPELGIVQTLILLISFASWADKTVALDAVSMTSQLAALLRQCGISDSDEMAPDIDWVHWIAVEEKRRTIFAAYTLFGLHSIAFDAPPLIFNREIGVCLPGCLEQWNAKTAEDWQRSARPAERHFQEMLHLHFDGTGVPQGEVLSSFANYLLMHGILQHIYLGRHAALSASQSLHDRGSIESALQIWQASWETTWESTLDPLSDKGPFGLTATALLRLAYIRLNTDVGPRRGLLERDLDTMIRTKSKLQRSLHIDRTILHAAHALSIPVRLGVSYMSSSVNPIWTIEHSICSLECALLLKDWLETIAAVTRSAGAEEGLRKGEKKLLDIVVDIIKETDFSATLNIMEDEASRYQRMAATVIKIWAQIFQGTHVLEIDDAIGASFQLLDKLLITMIAN</sequence>
<evidence type="ECO:0000313" key="10">
    <source>
        <dbReference type="EMBL" id="TPX16232.1"/>
    </source>
</evidence>
<name>A0A507B1S7_9PEZI</name>
<dbReference type="OrthoDB" id="654211at2759"/>
<dbReference type="PROSITE" id="PS50157">
    <property type="entry name" value="ZINC_FINGER_C2H2_2"/>
    <property type="match status" value="1"/>
</dbReference>
<dbReference type="AlphaFoldDB" id="A0A507B1S7"/>
<comment type="subcellular location">
    <subcellularLocation>
        <location evidence="1">Nucleus</location>
    </subcellularLocation>
</comment>
<dbReference type="GO" id="GO:0000785">
    <property type="term" value="C:chromatin"/>
    <property type="evidence" value="ECO:0007669"/>
    <property type="project" value="TreeGrafter"/>
</dbReference>
<dbReference type="Proteomes" id="UP000319257">
    <property type="component" value="Unassembled WGS sequence"/>
</dbReference>
<keyword evidence="2" id="KW-0479">Metal-binding</keyword>
<evidence type="ECO:0000256" key="4">
    <source>
        <dbReference type="ARBA" id="ARBA00022771"/>
    </source>
</evidence>
<keyword evidence="4 7" id="KW-0863">Zinc-finger</keyword>